<dbReference type="GO" id="GO:0000014">
    <property type="term" value="F:single-stranded DNA endodeoxyribonuclease activity"/>
    <property type="evidence" value="ECO:0007669"/>
    <property type="project" value="TreeGrafter"/>
</dbReference>
<dbReference type="GO" id="GO:0005634">
    <property type="term" value="C:nucleus"/>
    <property type="evidence" value="ECO:0007669"/>
    <property type="project" value="TreeGrafter"/>
</dbReference>
<dbReference type="InterPro" id="IPR036397">
    <property type="entry name" value="RNaseH_sf"/>
</dbReference>
<dbReference type="GO" id="GO:0003697">
    <property type="term" value="F:single-stranded DNA binding"/>
    <property type="evidence" value="ECO:0007669"/>
    <property type="project" value="TreeGrafter"/>
</dbReference>
<dbReference type="GO" id="GO:0046975">
    <property type="term" value="F:histone H3K36 methyltransferase activity"/>
    <property type="evidence" value="ECO:0007669"/>
    <property type="project" value="TreeGrafter"/>
</dbReference>
<dbReference type="Proteomes" id="UP000585614">
    <property type="component" value="Unassembled WGS sequence"/>
</dbReference>
<protein>
    <recommendedName>
        <fullName evidence="3">Histone-lysine N-methyltransferase SETMAR</fullName>
    </recommendedName>
</protein>
<proteinExistence type="predicted"/>
<comment type="caution">
    <text evidence="1">The sequence shown here is derived from an EMBL/GenBank/DDBJ whole genome shotgun (WGS) entry which is preliminary data.</text>
</comment>
<reference evidence="1 2" key="1">
    <citation type="journal article" date="2020" name="Nature">
        <title>Six reference-quality genomes reveal evolution of bat adaptations.</title>
        <authorList>
            <person name="Jebb D."/>
            <person name="Huang Z."/>
            <person name="Pippel M."/>
            <person name="Hughes G.M."/>
            <person name="Lavrichenko K."/>
            <person name="Devanna P."/>
            <person name="Winkler S."/>
            <person name="Jermiin L.S."/>
            <person name="Skirmuntt E.C."/>
            <person name="Katzourakis A."/>
            <person name="Burkitt-Gray L."/>
            <person name="Ray D.A."/>
            <person name="Sullivan K.A.M."/>
            <person name="Roscito J.G."/>
            <person name="Kirilenko B.M."/>
            <person name="Davalos L.M."/>
            <person name="Corthals A.P."/>
            <person name="Power M.L."/>
            <person name="Jones G."/>
            <person name="Ransome R.D."/>
            <person name="Dechmann D.K.N."/>
            <person name="Locatelli A.G."/>
            <person name="Puechmaille S.J."/>
            <person name="Fedrigo O."/>
            <person name="Jarvis E.D."/>
            <person name="Hiller M."/>
            <person name="Vernes S.C."/>
            <person name="Myers E.W."/>
            <person name="Teeling E.C."/>
        </authorList>
    </citation>
    <scope>NUCLEOTIDE SEQUENCE [LARGE SCALE GENOMIC DNA]</scope>
    <source>
        <strain evidence="1">MRhiFer1</strain>
        <tissue evidence="1">Lung</tissue>
    </source>
</reference>
<dbReference type="GO" id="GO:0035861">
    <property type="term" value="C:site of double-strand break"/>
    <property type="evidence" value="ECO:0007669"/>
    <property type="project" value="TreeGrafter"/>
</dbReference>
<dbReference type="GO" id="GO:0042800">
    <property type="term" value="F:histone H3K4 methyltransferase activity"/>
    <property type="evidence" value="ECO:0007669"/>
    <property type="project" value="TreeGrafter"/>
</dbReference>
<dbReference type="PANTHER" id="PTHR46060">
    <property type="entry name" value="MARINER MOS1 TRANSPOSASE-LIKE PROTEIN"/>
    <property type="match status" value="1"/>
</dbReference>
<dbReference type="GO" id="GO:0015074">
    <property type="term" value="P:DNA integration"/>
    <property type="evidence" value="ECO:0007669"/>
    <property type="project" value="TreeGrafter"/>
</dbReference>
<dbReference type="GO" id="GO:0031297">
    <property type="term" value="P:replication fork processing"/>
    <property type="evidence" value="ECO:0007669"/>
    <property type="project" value="TreeGrafter"/>
</dbReference>
<dbReference type="GO" id="GO:0044774">
    <property type="term" value="P:mitotic DNA integrity checkpoint signaling"/>
    <property type="evidence" value="ECO:0007669"/>
    <property type="project" value="TreeGrafter"/>
</dbReference>
<dbReference type="GO" id="GO:0003690">
    <property type="term" value="F:double-stranded DNA binding"/>
    <property type="evidence" value="ECO:0007669"/>
    <property type="project" value="TreeGrafter"/>
</dbReference>
<dbReference type="GO" id="GO:0000729">
    <property type="term" value="P:DNA double-strand break processing"/>
    <property type="evidence" value="ECO:0007669"/>
    <property type="project" value="TreeGrafter"/>
</dbReference>
<evidence type="ECO:0000313" key="2">
    <source>
        <dbReference type="Proteomes" id="UP000585614"/>
    </source>
</evidence>
<sequence length="135" mass="15822">MHQKLQCLQPALVNRKDPILLHDNAQPQVTQPTLQKLNELGYEVLPHLPYSPDLSPTDYHFFKHLDNILQGKRFHNQQDTENAFQAFIESQSMDFYNTGINKLISRWQKCVDCMVPILIDKDVFESSYNDLKFMV</sequence>
<dbReference type="Gene3D" id="3.30.420.10">
    <property type="entry name" value="Ribonuclease H-like superfamily/Ribonuclease H"/>
    <property type="match status" value="1"/>
</dbReference>
<evidence type="ECO:0008006" key="3">
    <source>
        <dbReference type="Google" id="ProtNLM"/>
    </source>
</evidence>
<dbReference type="AlphaFoldDB" id="A0A7J7W7H0"/>
<organism evidence="1 2">
    <name type="scientific">Rhinolophus ferrumequinum</name>
    <name type="common">Greater horseshoe bat</name>
    <dbReference type="NCBI Taxonomy" id="59479"/>
    <lineage>
        <taxon>Eukaryota</taxon>
        <taxon>Metazoa</taxon>
        <taxon>Chordata</taxon>
        <taxon>Craniata</taxon>
        <taxon>Vertebrata</taxon>
        <taxon>Euteleostomi</taxon>
        <taxon>Mammalia</taxon>
        <taxon>Eutheria</taxon>
        <taxon>Laurasiatheria</taxon>
        <taxon>Chiroptera</taxon>
        <taxon>Yinpterochiroptera</taxon>
        <taxon>Rhinolophoidea</taxon>
        <taxon>Rhinolophidae</taxon>
        <taxon>Rhinolophinae</taxon>
        <taxon>Rhinolophus</taxon>
    </lineage>
</organism>
<dbReference type="GO" id="GO:0044547">
    <property type="term" value="F:DNA topoisomerase binding"/>
    <property type="evidence" value="ECO:0007669"/>
    <property type="project" value="TreeGrafter"/>
</dbReference>
<dbReference type="InterPro" id="IPR052709">
    <property type="entry name" value="Transposase-MT_Hybrid"/>
</dbReference>
<accession>A0A7J7W7H0</accession>
<dbReference type="EMBL" id="JACAGC010000011">
    <property type="protein sequence ID" value="KAF6333365.1"/>
    <property type="molecule type" value="Genomic_DNA"/>
</dbReference>
<evidence type="ECO:0000313" key="1">
    <source>
        <dbReference type="EMBL" id="KAF6333365.1"/>
    </source>
</evidence>
<dbReference type="GO" id="GO:0000793">
    <property type="term" value="C:condensed chromosome"/>
    <property type="evidence" value="ECO:0007669"/>
    <property type="project" value="TreeGrafter"/>
</dbReference>
<name>A0A7J7W7H0_RHIFE</name>
<dbReference type="GO" id="GO:0006303">
    <property type="term" value="P:double-strand break repair via nonhomologous end joining"/>
    <property type="evidence" value="ECO:0007669"/>
    <property type="project" value="TreeGrafter"/>
</dbReference>
<dbReference type="PANTHER" id="PTHR46060:SF2">
    <property type="entry name" value="HISTONE-LYSINE N-METHYLTRANSFERASE SETMAR"/>
    <property type="match status" value="1"/>
</dbReference>
<gene>
    <name evidence="1" type="ORF">mRhiFer1_008133</name>
</gene>